<protein>
    <recommendedName>
        <fullName evidence="3">Glycosyltransferase</fullName>
    </recommendedName>
</protein>
<gene>
    <name evidence="1" type="ORF">CK501_11105</name>
</gene>
<dbReference type="Proteomes" id="UP000218896">
    <property type="component" value="Unassembled WGS sequence"/>
</dbReference>
<dbReference type="OrthoDB" id="9798250at2"/>
<evidence type="ECO:0000313" key="2">
    <source>
        <dbReference type="Proteomes" id="UP000218896"/>
    </source>
</evidence>
<dbReference type="AlphaFoldDB" id="A0A2A2F3K9"/>
<keyword evidence="2" id="KW-1185">Reference proteome</keyword>
<evidence type="ECO:0008006" key="3">
    <source>
        <dbReference type="Google" id="ProtNLM"/>
    </source>
</evidence>
<accession>A0A2A2F3K9</accession>
<dbReference type="Pfam" id="PF09837">
    <property type="entry name" value="DUF2064"/>
    <property type="match status" value="1"/>
</dbReference>
<organism evidence="1 2">
    <name type="scientific">Halovibrio salipaludis</name>
    <dbReference type="NCBI Taxonomy" id="2032626"/>
    <lineage>
        <taxon>Bacteria</taxon>
        <taxon>Pseudomonadati</taxon>
        <taxon>Pseudomonadota</taxon>
        <taxon>Gammaproteobacteria</taxon>
        <taxon>Oceanospirillales</taxon>
        <taxon>Halomonadaceae</taxon>
        <taxon>Halovibrio</taxon>
    </lineage>
</organism>
<dbReference type="PANTHER" id="PTHR36529">
    <property type="entry name" value="SLL1095 PROTEIN"/>
    <property type="match status" value="1"/>
</dbReference>
<comment type="caution">
    <text evidence="1">The sequence shown here is derived from an EMBL/GenBank/DDBJ whole genome shotgun (WGS) entry which is preliminary data.</text>
</comment>
<proteinExistence type="predicted"/>
<evidence type="ECO:0000313" key="1">
    <source>
        <dbReference type="EMBL" id="PAU80181.1"/>
    </source>
</evidence>
<dbReference type="NCBIfam" id="TIGR04282">
    <property type="entry name" value="glyco_like_cofC"/>
    <property type="match status" value="1"/>
</dbReference>
<dbReference type="PANTHER" id="PTHR36529:SF1">
    <property type="entry name" value="GLYCOSYLTRANSFERASE"/>
    <property type="match status" value="1"/>
</dbReference>
<sequence length="208" mass="22917">MIMQHPPALMQFAKWPQKGQVKTRLAAELGERKALEAHIVLTDTVLKSLMDSGYPLTFWWDRDMTETPIEAEGILLRLRKGGIPQRVQQGTDLGERMANALDEAIAHAGAGMIVGSDCPAVTPDYVRRAAQTLETADVVIGPSNDGGFVLIGAKRSVPGMLDGPAWGSAQALEQTHSVLHEKGLRVECLEPLWDVDEPEDWARFQRLR</sequence>
<dbReference type="InterPro" id="IPR018641">
    <property type="entry name" value="Trfase_1_rSAM/seldom-assoc"/>
</dbReference>
<dbReference type="Gene3D" id="3.90.550.10">
    <property type="entry name" value="Spore Coat Polysaccharide Biosynthesis Protein SpsA, Chain A"/>
    <property type="match status" value="1"/>
</dbReference>
<dbReference type="InterPro" id="IPR029044">
    <property type="entry name" value="Nucleotide-diphossugar_trans"/>
</dbReference>
<reference evidence="1 2" key="1">
    <citation type="submission" date="2017-08" db="EMBL/GenBank/DDBJ databases">
        <title>Halovibrio sewagensis sp. nov., isolated from wastewater of high salinity.</title>
        <authorList>
            <person name="Dong X."/>
            <person name="Zhang G."/>
        </authorList>
    </citation>
    <scope>NUCLEOTIDE SEQUENCE [LARGE SCALE GENOMIC DNA]</scope>
    <source>
        <strain evidence="1 2">YL5-2</strain>
    </source>
</reference>
<dbReference type="EMBL" id="NSKD01000004">
    <property type="protein sequence ID" value="PAU80181.1"/>
    <property type="molecule type" value="Genomic_DNA"/>
</dbReference>
<name>A0A2A2F3K9_9GAMM</name>
<dbReference type="SUPFAM" id="SSF53448">
    <property type="entry name" value="Nucleotide-diphospho-sugar transferases"/>
    <property type="match status" value="1"/>
</dbReference>